<proteinExistence type="predicted"/>
<dbReference type="EMBL" id="JBEPMU010000001">
    <property type="protein sequence ID" value="MET3651256.1"/>
    <property type="molecule type" value="Genomic_DNA"/>
</dbReference>
<dbReference type="InterPro" id="IPR037523">
    <property type="entry name" value="VOC_core"/>
</dbReference>
<sequence>MDIKQTQNASASDGLGALAFDMKLEIAVLPVADADRAKRFYAGLGWRLDLDFKRGDDYRVIQFTPPGSGCSVIFGKNITLSAPGSMQGLYLIVSDIEMARKELLRRGVAVGEPFHDAGGVFHHADAAKLVRGLNPRRHSYATFAAFNDPDGNGWLLQEITARLSGDLSLDDPRFTPEVLKAIHGVS</sequence>
<gene>
    <name evidence="2" type="ORF">ABIC75_000958</name>
</gene>
<comment type="caution">
    <text evidence="2">The sequence shown here is derived from an EMBL/GenBank/DDBJ whole genome shotgun (WGS) entry which is preliminary data.</text>
</comment>
<dbReference type="RefSeq" id="WP_354012703.1">
    <property type="nucleotide sequence ID" value="NZ_JBEPMU010000001.1"/>
</dbReference>
<dbReference type="SUPFAM" id="SSF54593">
    <property type="entry name" value="Glyoxalase/Bleomycin resistance protein/Dihydroxybiphenyl dioxygenase"/>
    <property type="match status" value="1"/>
</dbReference>
<feature type="domain" description="VOC" evidence="1">
    <location>
        <begin position="23"/>
        <end position="159"/>
    </location>
</feature>
<dbReference type="Proteomes" id="UP001549184">
    <property type="component" value="Unassembled WGS sequence"/>
</dbReference>
<accession>A0ABV2JQZ8</accession>
<dbReference type="Pfam" id="PF00903">
    <property type="entry name" value="Glyoxalase"/>
    <property type="match status" value="1"/>
</dbReference>
<organism evidence="2 3">
    <name type="scientific">Dyella japonica</name>
    <dbReference type="NCBI Taxonomy" id="231455"/>
    <lineage>
        <taxon>Bacteria</taxon>
        <taxon>Pseudomonadati</taxon>
        <taxon>Pseudomonadota</taxon>
        <taxon>Gammaproteobacteria</taxon>
        <taxon>Lysobacterales</taxon>
        <taxon>Rhodanobacteraceae</taxon>
        <taxon>Dyella</taxon>
    </lineage>
</organism>
<keyword evidence="3" id="KW-1185">Reference proteome</keyword>
<evidence type="ECO:0000313" key="3">
    <source>
        <dbReference type="Proteomes" id="UP001549184"/>
    </source>
</evidence>
<dbReference type="InterPro" id="IPR029068">
    <property type="entry name" value="Glyas_Bleomycin-R_OHBP_Dase"/>
</dbReference>
<name>A0ABV2JQZ8_9GAMM</name>
<dbReference type="InterPro" id="IPR004360">
    <property type="entry name" value="Glyas_Fos-R_dOase_dom"/>
</dbReference>
<protein>
    <submittedName>
        <fullName evidence="2">Catechol 2,3-dioxygenase-like lactoylglutathione lyase family enzyme</fullName>
    </submittedName>
</protein>
<dbReference type="PROSITE" id="PS51819">
    <property type="entry name" value="VOC"/>
    <property type="match status" value="1"/>
</dbReference>
<reference evidence="2 3" key="1">
    <citation type="submission" date="2024-06" db="EMBL/GenBank/DDBJ databases">
        <title>Sorghum-associated microbial communities from plants grown in Nebraska, USA.</title>
        <authorList>
            <person name="Schachtman D."/>
        </authorList>
    </citation>
    <scope>NUCLEOTIDE SEQUENCE [LARGE SCALE GENOMIC DNA]</scope>
    <source>
        <strain evidence="2 3">1073</strain>
    </source>
</reference>
<evidence type="ECO:0000313" key="2">
    <source>
        <dbReference type="EMBL" id="MET3651256.1"/>
    </source>
</evidence>
<dbReference type="Gene3D" id="3.10.180.10">
    <property type="entry name" value="2,3-Dihydroxybiphenyl 1,2-Dioxygenase, domain 1"/>
    <property type="match status" value="1"/>
</dbReference>
<evidence type="ECO:0000259" key="1">
    <source>
        <dbReference type="PROSITE" id="PS51819"/>
    </source>
</evidence>